<keyword evidence="2" id="KW-0808">Transferase</keyword>
<organism evidence="9 10">
    <name type="scientific">Cryptosporangium minutisporangium</name>
    <dbReference type="NCBI Taxonomy" id="113569"/>
    <lineage>
        <taxon>Bacteria</taxon>
        <taxon>Bacillati</taxon>
        <taxon>Actinomycetota</taxon>
        <taxon>Actinomycetes</taxon>
        <taxon>Cryptosporangiales</taxon>
        <taxon>Cryptosporangiaceae</taxon>
        <taxon>Cryptosporangium</taxon>
    </lineage>
</organism>
<dbReference type="Gene3D" id="2.60.40.3780">
    <property type="match status" value="1"/>
</dbReference>
<evidence type="ECO:0000256" key="5">
    <source>
        <dbReference type="ARBA" id="ARBA00023315"/>
    </source>
</evidence>
<dbReference type="InterPro" id="IPR005490">
    <property type="entry name" value="LD_TPept_cat_dom"/>
</dbReference>
<dbReference type="SUPFAM" id="SSF141523">
    <property type="entry name" value="L,D-transpeptidase catalytic domain-like"/>
    <property type="match status" value="1"/>
</dbReference>
<evidence type="ECO:0000256" key="4">
    <source>
        <dbReference type="ARBA" id="ARBA00022984"/>
    </source>
</evidence>
<dbReference type="CDD" id="cd16913">
    <property type="entry name" value="YkuD_like"/>
    <property type="match status" value="1"/>
</dbReference>
<dbReference type="Proteomes" id="UP001501676">
    <property type="component" value="Unassembled WGS sequence"/>
</dbReference>
<dbReference type="InterPro" id="IPR050979">
    <property type="entry name" value="LD-transpeptidase"/>
</dbReference>
<keyword evidence="10" id="KW-1185">Reference proteome</keyword>
<dbReference type="InterPro" id="IPR041280">
    <property type="entry name" value="Big_10"/>
</dbReference>
<feature type="active site" description="Proton donor/acceptor" evidence="7">
    <location>
        <position position="347"/>
    </location>
</feature>
<dbReference type="EMBL" id="BAAAYN010000043">
    <property type="protein sequence ID" value="GAA3393456.1"/>
    <property type="molecule type" value="Genomic_DNA"/>
</dbReference>
<evidence type="ECO:0000256" key="2">
    <source>
        <dbReference type="ARBA" id="ARBA00022679"/>
    </source>
</evidence>
<comment type="pathway">
    <text evidence="1 7">Cell wall biogenesis; peptidoglycan biosynthesis.</text>
</comment>
<evidence type="ECO:0000256" key="3">
    <source>
        <dbReference type="ARBA" id="ARBA00022960"/>
    </source>
</evidence>
<name>A0ABP6T542_9ACTN</name>
<evidence type="ECO:0000256" key="7">
    <source>
        <dbReference type="PROSITE-ProRule" id="PRU01373"/>
    </source>
</evidence>
<dbReference type="PROSITE" id="PS52029">
    <property type="entry name" value="LD_TPASE"/>
    <property type="match status" value="1"/>
</dbReference>
<gene>
    <name evidence="9" type="ORF">GCM10020369_59050</name>
</gene>
<evidence type="ECO:0000259" key="8">
    <source>
        <dbReference type="PROSITE" id="PS52029"/>
    </source>
</evidence>
<feature type="domain" description="L,D-TPase catalytic" evidence="8">
    <location>
        <begin position="264"/>
        <end position="389"/>
    </location>
</feature>
<dbReference type="CDD" id="cd13432">
    <property type="entry name" value="LDT_IgD_like_2"/>
    <property type="match status" value="1"/>
</dbReference>
<evidence type="ECO:0000313" key="9">
    <source>
        <dbReference type="EMBL" id="GAA3393456.1"/>
    </source>
</evidence>
<evidence type="ECO:0000256" key="6">
    <source>
        <dbReference type="ARBA" id="ARBA00023316"/>
    </source>
</evidence>
<dbReference type="Pfam" id="PF03734">
    <property type="entry name" value="YkuD"/>
    <property type="match status" value="1"/>
</dbReference>
<keyword evidence="3 7" id="KW-0133">Cell shape</keyword>
<keyword evidence="4 7" id="KW-0573">Peptidoglycan synthesis</keyword>
<proteinExistence type="predicted"/>
<dbReference type="Pfam" id="PF17964">
    <property type="entry name" value="Big_10"/>
    <property type="match status" value="1"/>
</dbReference>
<evidence type="ECO:0000313" key="10">
    <source>
        <dbReference type="Proteomes" id="UP001501676"/>
    </source>
</evidence>
<feature type="active site" description="Nucleophile" evidence="7">
    <location>
        <position position="365"/>
    </location>
</feature>
<evidence type="ECO:0000256" key="1">
    <source>
        <dbReference type="ARBA" id="ARBA00004752"/>
    </source>
</evidence>
<reference evidence="10" key="1">
    <citation type="journal article" date="2019" name="Int. J. Syst. Evol. Microbiol.">
        <title>The Global Catalogue of Microorganisms (GCM) 10K type strain sequencing project: providing services to taxonomists for standard genome sequencing and annotation.</title>
        <authorList>
            <consortium name="The Broad Institute Genomics Platform"/>
            <consortium name="The Broad Institute Genome Sequencing Center for Infectious Disease"/>
            <person name="Wu L."/>
            <person name="Ma J."/>
        </authorList>
    </citation>
    <scope>NUCLEOTIDE SEQUENCE [LARGE SCALE GENOMIC DNA]</scope>
    <source>
        <strain evidence="10">JCM 9458</strain>
    </source>
</reference>
<comment type="caution">
    <text evidence="9">The sequence shown here is derived from an EMBL/GenBank/DDBJ whole genome shotgun (WGS) entry which is preliminary data.</text>
</comment>
<sequence>MSGVTMRAVRTTVGGDAERHGRRWAKRVGAAVLAVGLLAACDSAAGAPTGEFSPAGNTASKSPAVPTTLALTAPANKATKVLTSSVLTFTTNGTLDTVTLTGSDGKPVAGNVSSDKKSWVPARQLAYSATYKVVATASQGGENSKTLTSTFTTMAQPSSITGADLYVNDGDTVGIGLPIVVEFTNSIPKSQRAAVERRLFVTSTPAVEGSWHWFSGSEIHYRPRAYWPSGAKVSVRLAIGGLPMGDGSYGKRDRFATFTVGRAVTSKVVNKDKTMYVYKDGKLIRKFPISLGKRSTPTSSGRMVAMEKAYKKTFDSGTFGVPSDSPDGYRQVVYFDVRFTWGGEFVHAAPWSVGSQGRENVSHGCVNASTANASWFYELTLKGDPIEVIGTETRVEKGNGWTDWELSWEQYKAGSALR</sequence>
<accession>A0ABP6T542</accession>
<dbReference type="RefSeq" id="WP_345731519.1">
    <property type="nucleotide sequence ID" value="NZ_BAAAYN010000043.1"/>
</dbReference>
<dbReference type="Gene3D" id="2.60.40.3710">
    <property type="match status" value="1"/>
</dbReference>
<keyword evidence="6 7" id="KW-0961">Cell wall biogenesis/degradation</keyword>
<protein>
    <submittedName>
        <fullName evidence="9">Ig-like domain-containing protein</fullName>
    </submittedName>
</protein>
<dbReference type="PANTHER" id="PTHR30582">
    <property type="entry name" value="L,D-TRANSPEPTIDASE"/>
    <property type="match status" value="1"/>
</dbReference>
<dbReference type="InterPro" id="IPR038063">
    <property type="entry name" value="Transpep_catalytic_dom"/>
</dbReference>
<dbReference type="PANTHER" id="PTHR30582:SF2">
    <property type="entry name" value="L,D-TRANSPEPTIDASE YCIB-RELATED"/>
    <property type="match status" value="1"/>
</dbReference>
<keyword evidence="5" id="KW-0012">Acyltransferase</keyword>
<dbReference type="Gene3D" id="2.40.440.10">
    <property type="entry name" value="L,D-transpeptidase catalytic domain-like"/>
    <property type="match status" value="1"/>
</dbReference>